<comment type="similarity">
    <text evidence="7">Belongs to the binding-protein-dependent transport system permease family.</text>
</comment>
<keyword evidence="5 7" id="KW-1133">Transmembrane helix</keyword>
<dbReference type="RefSeq" id="WP_324277427.1">
    <property type="nucleotide sequence ID" value="NZ_CP141261.1"/>
</dbReference>
<feature type="region of interest" description="Disordered" evidence="8">
    <location>
        <begin position="329"/>
        <end position="373"/>
    </location>
</feature>
<keyword evidence="4 7" id="KW-0812">Transmembrane</keyword>
<feature type="domain" description="ABC transmembrane type-1" evidence="9">
    <location>
        <begin position="94"/>
        <end position="307"/>
    </location>
</feature>
<evidence type="ECO:0000256" key="5">
    <source>
        <dbReference type="ARBA" id="ARBA00022989"/>
    </source>
</evidence>
<feature type="transmembrane region" description="Helical" evidence="7">
    <location>
        <begin position="286"/>
        <end position="308"/>
    </location>
</feature>
<keyword evidence="2 7" id="KW-0813">Transport</keyword>
<reference evidence="10 11" key="1">
    <citation type="submission" date="2023-12" db="EMBL/GenBank/DDBJ databases">
        <title>Blastococcus brunescens sp. nov., an actonobacterium isolated from sandstone collected in sahara desert.</title>
        <authorList>
            <person name="Gtari M."/>
            <person name="Ghodhbane F."/>
        </authorList>
    </citation>
    <scope>NUCLEOTIDE SEQUENCE [LARGE SCALE GENOMIC DNA]</scope>
    <source>
        <strain evidence="10 11">BMG 8361</strain>
    </source>
</reference>
<gene>
    <name evidence="10" type="ORF">U6N30_11630</name>
</gene>
<accession>A0ABZ1B5M0</accession>
<dbReference type="EMBL" id="CP141261">
    <property type="protein sequence ID" value="WRL66110.1"/>
    <property type="molecule type" value="Genomic_DNA"/>
</dbReference>
<keyword evidence="3" id="KW-1003">Cell membrane</keyword>
<dbReference type="PANTHER" id="PTHR43005:SF1">
    <property type="entry name" value="SPERMIDINE_PUTRESCINE TRANSPORT SYSTEM PERMEASE PROTEIN"/>
    <property type="match status" value="1"/>
</dbReference>
<sequence length="373" mass="40979">MSTTTLPPGEKTQPKSAPRKKAGISDRSRSERKLGWMLAGPAFFVMLAVTAYPILQATYESLFSYRLTDPTNREFIGLTNYWVILSDPLWWQSIWVTVLITVVTVAVELVLGFGLAMVMAKALKALRPVLRAAILIPYAVITVVSAFAWQFAFDINTGFVNSWFAWIPGVSANTDWFGDWGTSILVICLAEIWKTTPFISLLLLAGLAQVPEVLQEAAQVDGATWWQRLWKVTIPNMKAAIMVALLFRTLDAFRVFDSIFIMTGGSNGTESVSFLAYRQTIARLEIGLGSAVSVLLFIAVVLIAFSFIKGFKIDLSQARGSDRCPHARRSCGGSAGRSSCCTRCSRSPGSSPSRSRRPRTSPTASSCRRSRPG</sequence>
<dbReference type="PANTHER" id="PTHR43005">
    <property type="entry name" value="BLR7065 PROTEIN"/>
    <property type="match status" value="1"/>
</dbReference>
<name>A0ABZ1B5M0_9ACTN</name>
<feature type="transmembrane region" description="Helical" evidence="7">
    <location>
        <begin position="94"/>
        <end position="120"/>
    </location>
</feature>
<feature type="transmembrane region" description="Helical" evidence="7">
    <location>
        <begin position="184"/>
        <end position="208"/>
    </location>
</feature>
<evidence type="ECO:0000256" key="7">
    <source>
        <dbReference type="RuleBase" id="RU363032"/>
    </source>
</evidence>
<dbReference type="CDD" id="cd06261">
    <property type="entry name" value="TM_PBP2"/>
    <property type="match status" value="1"/>
</dbReference>
<comment type="subcellular location">
    <subcellularLocation>
        <location evidence="1 7">Cell membrane</location>
        <topology evidence="1 7">Multi-pass membrane protein</topology>
    </subcellularLocation>
</comment>
<evidence type="ECO:0000256" key="2">
    <source>
        <dbReference type="ARBA" id="ARBA00022448"/>
    </source>
</evidence>
<feature type="region of interest" description="Disordered" evidence="8">
    <location>
        <begin position="1"/>
        <end position="28"/>
    </location>
</feature>
<dbReference type="InterPro" id="IPR000515">
    <property type="entry name" value="MetI-like"/>
</dbReference>
<dbReference type="SUPFAM" id="SSF161098">
    <property type="entry name" value="MetI-like"/>
    <property type="match status" value="1"/>
</dbReference>
<evidence type="ECO:0000313" key="11">
    <source>
        <dbReference type="Proteomes" id="UP001324287"/>
    </source>
</evidence>
<feature type="compositionally biased region" description="Low complexity" evidence="8">
    <location>
        <begin position="330"/>
        <end position="353"/>
    </location>
</feature>
<evidence type="ECO:0000256" key="8">
    <source>
        <dbReference type="SAM" id="MobiDB-lite"/>
    </source>
</evidence>
<keyword evidence="6 7" id="KW-0472">Membrane</keyword>
<evidence type="ECO:0000259" key="9">
    <source>
        <dbReference type="PROSITE" id="PS50928"/>
    </source>
</evidence>
<feature type="transmembrane region" description="Helical" evidence="7">
    <location>
        <begin position="34"/>
        <end position="55"/>
    </location>
</feature>
<evidence type="ECO:0000256" key="1">
    <source>
        <dbReference type="ARBA" id="ARBA00004651"/>
    </source>
</evidence>
<dbReference type="Pfam" id="PF00528">
    <property type="entry name" value="BPD_transp_1"/>
    <property type="match status" value="1"/>
</dbReference>
<evidence type="ECO:0000256" key="6">
    <source>
        <dbReference type="ARBA" id="ARBA00023136"/>
    </source>
</evidence>
<feature type="transmembrane region" description="Helical" evidence="7">
    <location>
        <begin position="132"/>
        <end position="153"/>
    </location>
</feature>
<dbReference type="PROSITE" id="PS50928">
    <property type="entry name" value="ABC_TM1"/>
    <property type="match status" value="1"/>
</dbReference>
<evidence type="ECO:0000256" key="4">
    <source>
        <dbReference type="ARBA" id="ARBA00022692"/>
    </source>
</evidence>
<evidence type="ECO:0000256" key="3">
    <source>
        <dbReference type="ARBA" id="ARBA00022475"/>
    </source>
</evidence>
<organism evidence="10 11">
    <name type="scientific">Blastococcus brunescens</name>
    <dbReference type="NCBI Taxonomy" id="1564165"/>
    <lineage>
        <taxon>Bacteria</taxon>
        <taxon>Bacillati</taxon>
        <taxon>Actinomycetota</taxon>
        <taxon>Actinomycetes</taxon>
        <taxon>Geodermatophilales</taxon>
        <taxon>Geodermatophilaceae</taxon>
        <taxon>Blastococcus</taxon>
    </lineage>
</organism>
<keyword evidence="11" id="KW-1185">Reference proteome</keyword>
<dbReference type="Gene3D" id="1.10.3720.10">
    <property type="entry name" value="MetI-like"/>
    <property type="match status" value="1"/>
</dbReference>
<evidence type="ECO:0000313" key="10">
    <source>
        <dbReference type="EMBL" id="WRL66110.1"/>
    </source>
</evidence>
<dbReference type="Proteomes" id="UP001324287">
    <property type="component" value="Chromosome"/>
</dbReference>
<protein>
    <submittedName>
        <fullName evidence="10">Sugar ABC transporter permease</fullName>
    </submittedName>
</protein>
<proteinExistence type="inferred from homology"/>
<dbReference type="InterPro" id="IPR035906">
    <property type="entry name" value="MetI-like_sf"/>
</dbReference>